<accession>A0ABS9KAH7</accession>
<name>A0ABS9KAH7_9BACT</name>
<keyword evidence="2" id="KW-1185">Reference proteome</keyword>
<protein>
    <submittedName>
        <fullName evidence="1">Uncharacterized protein</fullName>
    </submittedName>
</protein>
<reference evidence="1" key="2">
    <citation type="submission" date="2024-05" db="EMBL/GenBank/DDBJ databases">
        <title>Rhodohalobacter halophilus gen. nov., sp. nov., a moderately halophilic member of the family Balneolaceae.</title>
        <authorList>
            <person name="Xia J."/>
        </authorList>
    </citation>
    <scope>NUCLEOTIDE SEQUENCE</scope>
    <source>
        <strain evidence="1">WB101</strain>
    </source>
</reference>
<dbReference type="Proteomes" id="UP001165366">
    <property type="component" value="Unassembled WGS sequence"/>
</dbReference>
<evidence type="ECO:0000313" key="2">
    <source>
        <dbReference type="Proteomes" id="UP001165366"/>
    </source>
</evidence>
<organism evidence="1 2">
    <name type="scientific">Rhodohalobacter sulfatireducens</name>
    <dbReference type="NCBI Taxonomy" id="2911366"/>
    <lineage>
        <taxon>Bacteria</taxon>
        <taxon>Pseudomonadati</taxon>
        <taxon>Balneolota</taxon>
        <taxon>Balneolia</taxon>
        <taxon>Balneolales</taxon>
        <taxon>Balneolaceae</taxon>
        <taxon>Rhodohalobacter</taxon>
    </lineage>
</organism>
<comment type="caution">
    <text evidence="1">The sequence shown here is derived from an EMBL/GenBank/DDBJ whole genome shotgun (WGS) entry which is preliminary data.</text>
</comment>
<evidence type="ECO:0000313" key="1">
    <source>
        <dbReference type="EMBL" id="MCG2587860.1"/>
    </source>
</evidence>
<dbReference type="RefSeq" id="WP_237852704.1">
    <property type="nucleotide sequence ID" value="NZ_JAKLWS010000004.1"/>
</dbReference>
<gene>
    <name evidence="1" type="ORF">L6773_04745</name>
</gene>
<proteinExistence type="predicted"/>
<sequence>MNPEEEKSKELKKLMVQLNEATDYHSKRKEELYEETKNSILSVTKEILKEEWERVKRLE</sequence>
<reference evidence="1" key="1">
    <citation type="submission" date="2022-01" db="EMBL/GenBank/DDBJ databases">
        <authorList>
            <person name="Wang Y."/>
        </authorList>
    </citation>
    <scope>NUCLEOTIDE SEQUENCE</scope>
    <source>
        <strain evidence="1">WB101</strain>
    </source>
</reference>
<dbReference type="EMBL" id="JAKLWS010000004">
    <property type="protein sequence ID" value="MCG2587860.1"/>
    <property type="molecule type" value="Genomic_DNA"/>
</dbReference>